<reference evidence="2 3" key="1">
    <citation type="submission" date="2019-10" db="EMBL/GenBank/DDBJ databases">
        <title>Whole-genome sequence of the extremophile Heliorestis acidaminivorans DSM 24790.</title>
        <authorList>
            <person name="Kyndt J.A."/>
            <person name="Meyer T.E."/>
        </authorList>
    </citation>
    <scope>NUCLEOTIDE SEQUENCE [LARGE SCALE GENOMIC DNA]</scope>
    <source>
        <strain evidence="2 3">DSM 24790</strain>
    </source>
</reference>
<evidence type="ECO:0000313" key="2">
    <source>
        <dbReference type="EMBL" id="KAB2952987.1"/>
    </source>
</evidence>
<gene>
    <name evidence="2" type="ORF">F9B85_06900</name>
</gene>
<name>A0A6I0F1C1_9FIRM</name>
<dbReference type="Pfam" id="PF07561">
    <property type="entry name" value="DUF1540"/>
    <property type="match status" value="1"/>
</dbReference>
<dbReference type="InterPro" id="IPR011437">
    <property type="entry name" value="DUF1540"/>
</dbReference>
<accession>A0A6I0F1C1</accession>
<dbReference type="EMBL" id="WBXO01000004">
    <property type="protein sequence ID" value="KAB2952987.1"/>
    <property type="molecule type" value="Genomic_DNA"/>
</dbReference>
<dbReference type="AlphaFoldDB" id="A0A6I0F1C1"/>
<evidence type="ECO:0000259" key="1">
    <source>
        <dbReference type="Pfam" id="PF07561"/>
    </source>
</evidence>
<keyword evidence="3" id="KW-1185">Reference proteome</keyword>
<comment type="caution">
    <text evidence="2">The sequence shown here is derived from an EMBL/GenBank/DDBJ whole genome shotgun (WGS) entry which is preliminary data.</text>
</comment>
<evidence type="ECO:0000313" key="3">
    <source>
        <dbReference type="Proteomes" id="UP000468766"/>
    </source>
</evidence>
<dbReference type="OrthoDB" id="1684758at2"/>
<dbReference type="Proteomes" id="UP000468766">
    <property type="component" value="Unassembled WGS sequence"/>
</dbReference>
<sequence>MSMIKCDVEECHYNHSEFCQASTVQVKSRVPDHMTSISDDTACETFVPRSTTKK</sequence>
<protein>
    <submittedName>
        <fullName evidence="2">DUF1540 domain-containing protein</fullName>
    </submittedName>
</protein>
<proteinExistence type="predicted"/>
<organism evidence="2 3">
    <name type="scientific">Heliorestis acidaminivorans</name>
    <dbReference type="NCBI Taxonomy" id="553427"/>
    <lineage>
        <taxon>Bacteria</taxon>
        <taxon>Bacillati</taxon>
        <taxon>Bacillota</taxon>
        <taxon>Clostridia</taxon>
        <taxon>Eubacteriales</taxon>
        <taxon>Heliobacteriaceae</taxon>
        <taxon>Heliorestis</taxon>
    </lineage>
</organism>
<feature type="domain" description="DUF1540" evidence="1">
    <location>
        <begin position="4"/>
        <end position="46"/>
    </location>
</feature>
<dbReference type="RefSeq" id="WP_151619647.1">
    <property type="nucleotide sequence ID" value="NZ_WBXO01000004.1"/>
</dbReference>